<keyword evidence="4" id="KW-0349">Heme</keyword>
<evidence type="ECO:0000259" key="13">
    <source>
        <dbReference type="PROSITE" id="PS50939"/>
    </source>
</evidence>
<feature type="transmembrane region" description="Helical" evidence="12">
    <location>
        <begin position="222"/>
        <end position="241"/>
    </location>
</feature>
<keyword evidence="3" id="KW-0813">Transport</keyword>
<evidence type="ECO:0000256" key="6">
    <source>
        <dbReference type="ARBA" id="ARBA00022723"/>
    </source>
</evidence>
<evidence type="ECO:0000256" key="9">
    <source>
        <dbReference type="ARBA" id="ARBA00023004"/>
    </source>
</evidence>
<protein>
    <submittedName>
        <fullName evidence="14">Cytochrome b561</fullName>
    </submittedName>
</protein>
<dbReference type="SMART" id="SM00665">
    <property type="entry name" value="B561"/>
    <property type="match status" value="1"/>
</dbReference>
<keyword evidence="8 12" id="KW-1133">Transmembrane helix</keyword>
<keyword evidence="10 12" id="KW-0472">Membrane</keyword>
<dbReference type="Proteomes" id="UP000315783">
    <property type="component" value="Unassembled WGS sequence"/>
</dbReference>
<name>A0A545UP15_9HYPO</name>
<comment type="subcellular location">
    <subcellularLocation>
        <location evidence="2">Membrane</location>
        <topology evidence="2">Multi-pass membrane protein</topology>
    </subcellularLocation>
</comment>
<dbReference type="PANTHER" id="PTHR15422">
    <property type="entry name" value="OS05G0565100 PROTEIN"/>
    <property type="match status" value="1"/>
</dbReference>
<proteinExistence type="predicted"/>
<evidence type="ECO:0000256" key="3">
    <source>
        <dbReference type="ARBA" id="ARBA00022448"/>
    </source>
</evidence>
<evidence type="ECO:0000256" key="10">
    <source>
        <dbReference type="ARBA" id="ARBA00023136"/>
    </source>
</evidence>
<feature type="transmembrane region" description="Helical" evidence="12">
    <location>
        <begin position="82"/>
        <end position="101"/>
    </location>
</feature>
<keyword evidence="15" id="KW-1185">Reference proteome</keyword>
<comment type="caution">
    <text evidence="14">The sequence shown here is derived from an EMBL/GenBank/DDBJ whole genome shotgun (WGS) entry which is preliminary data.</text>
</comment>
<accession>A0A545UP15</accession>
<dbReference type="EMBL" id="SPUK01000020">
    <property type="protein sequence ID" value="TQV91216.1"/>
    <property type="molecule type" value="Genomic_DNA"/>
</dbReference>
<dbReference type="PANTHER" id="PTHR15422:SF45">
    <property type="entry name" value="CYTOCHROME B561 DOMAIN-CONTAINING PROTEIN"/>
    <property type="match status" value="1"/>
</dbReference>
<dbReference type="GO" id="GO:0140575">
    <property type="term" value="F:transmembrane monodehydroascorbate reductase activity"/>
    <property type="evidence" value="ECO:0007669"/>
    <property type="project" value="InterPro"/>
</dbReference>
<gene>
    <name evidence="14" type="ORF">IF1G_10097</name>
</gene>
<evidence type="ECO:0000256" key="5">
    <source>
        <dbReference type="ARBA" id="ARBA00022692"/>
    </source>
</evidence>
<evidence type="ECO:0000256" key="7">
    <source>
        <dbReference type="ARBA" id="ARBA00022982"/>
    </source>
</evidence>
<feature type="transmembrane region" description="Helical" evidence="12">
    <location>
        <begin position="52"/>
        <end position="70"/>
    </location>
</feature>
<evidence type="ECO:0000256" key="11">
    <source>
        <dbReference type="SAM" id="MobiDB-lite"/>
    </source>
</evidence>
<dbReference type="OrthoDB" id="432881at2759"/>
<evidence type="ECO:0000256" key="12">
    <source>
        <dbReference type="SAM" id="Phobius"/>
    </source>
</evidence>
<evidence type="ECO:0000256" key="1">
    <source>
        <dbReference type="ARBA" id="ARBA00001970"/>
    </source>
</evidence>
<keyword evidence="6" id="KW-0479">Metal-binding</keyword>
<dbReference type="InterPro" id="IPR045150">
    <property type="entry name" value="CYB561D1/2"/>
</dbReference>
<dbReference type="PROSITE" id="PS50939">
    <property type="entry name" value="CYTOCHROME_B561"/>
    <property type="match status" value="1"/>
</dbReference>
<sequence>MAPSSTALFQGQAPGQRLKTAAEVQATPPDQDTTRQQDDAFSMAQLWNGTGFIAQAAVVTFALSLSGRVLARPLTLFSWHPLAQVLGLVAVVQSILVLQPARAGGQRRVGRAVHAWLNLASLAAFTGGFAAIYLNKERGNAVHFATTHGAIGAALTVLLWGQHLVGLAVWAAPYGGGRARTLLLLTRAHRVAGYANLLLLLATFGTAAGTGFVRNALKVEPWVFYVPMALIAVGVLPRIRAHKLGLTRKKKENKA</sequence>
<evidence type="ECO:0000256" key="2">
    <source>
        <dbReference type="ARBA" id="ARBA00004141"/>
    </source>
</evidence>
<dbReference type="Gene3D" id="1.20.120.1770">
    <property type="match status" value="1"/>
</dbReference>
<evidence type="ECO:0000256" key="4">
    <source>
        <dbReference type="ARBA" id="ARBA00022617"/>
    </source>
</evidence>
<keyword evidence="5 12" id="KW-0812">Transmembrane</keyword>
<dbReference type="Pfam" id="PF03188">
    <property type="entry name" value="Cytochrom_B561"/>
    <property type="match status" value="1"/>
</dbReference>
<feature type="transmembrane region" description="Helical" evidence="12">
    <location>
        <begin position="191"/>
        <end position="210"/>
    </location>
</feature>
<keyword evidence="9" id="KW-0408">Iron</keyword>
<dbReference type="AlphaFoldDB" id="A0A545UP15"/>
<evidence type="ECO:0000256" key="8">
    <source>
        <dbReference type="ARBA" id="ARBA00022989"/>
    </source>
</evidence>
<comment type="cofactor">
    <cofactor evidence="1">
        <name>heme b</name>
        <dbReference type="ChEBI" id="CHEBI:60344"/>
    </cofactor>
</comment>
<dbReference type="InterPro" id="IPR006593">
    <property type="entry name" value="Cyt_b561/ferric_Rdtase_TM"/>
</dbReference>
<organism evidence="14 15">
    <name type="scientific">Cordyceps javanica</name>
    <dbReference type="NCBI Taxonomy" id="43265"/>
    <lineage>
        <taxon>Eukaryota</taxon>
        <taxon>Fungi</taxon>
        <taxon>Dikarya</taxon>
        <taxon>Ascomycota</taxon>
        <taxon>Pezizomycotina</taxon>
        <taxon>Sordariomycetes</taxon>
        <taxon>Hypocreomycetidae</taxon>
        <taxon>Hypocreales</taxon>
        <taxon>Cordycipitaceae</taxon>
        <taxon>Cordyceps</taxon>
    </lineage>
</organism>
<feature type="transmembrane region" description="Helical" evidence="12">
    <location>
        <begin position="113"/>
        <end position="134"/>
    </location>
</feature>
<dbReference type="GO" id="GO:0046872">
    <property type="term" value="F:metal ion binding"/>
    <property type="evidence" value="ECO:0007669"/>
    <property type="project" value="UniProtKB-KW"/>
</dbReference>
<feature type="transmembrane region" description="Helical" evidence="12">
    <location>
        <begin position="146"/>
        <end position="170"/>
    </location>
</feature>
<reference evidence="14 15" key="1">
    <citation type="journal article" date="2019" name="Appl. Microbiol. Biotechnol.">
        <title>Genome sequence of Isaria javanica and comparative genome analysis insights into family S53 peptidase evolution in fungal entomopathogens.</title>
        <authorList>
            <person name="Lin R."/>
            <person name="Zhang X."/>
            <person name="Xin B."/>
            <person name="Zou M."/>
            <person name="Gao Y."/>
            <person name="Qin F."/>
            <person name="Hu Q."/>
            <person name="Xie B."/>
            <person name="Cheng X."/>
        </authorList>
    </citation>
    <scope>NUCLEOTIDE SEQUENCE [LARGE SCALE GENOMIC DNA]</scope>
    <source>
        <strain evidence="14 15">IJ1G</strain>
    </source>
</reference>
<feature type="domain" description="Cytochrome b561" evidence="13">
    <location>
        <begin position="46"/>
        <end position="245"/>
    </location>
</feature>
<evidence type="ECO:0000313" key="14">
    <source>
        <dbReference type="EMBL" id="TQV91216.1"/>
    </source>
</evidence>
<keyword evidence="7" id="KW-0249">Electron transport</keyword>
<dbReference type="GO" id="GO:0016020">
    <property type="term" value="C:membrane"/>
    <property type="evidence" value="ECO:0007669"/>
    <property type="project" value="UniProtKB-SubCell"/>
</dbReference>
<feature type="region of interest" description="Disordered" evidence="11">
    <location>
        <begin position="1"/>
        <end position="36"/>
    </location>
</feature>
<evidence type="ECO:0000313" key="15">
    <source>
        <dbReference type="Proteomes" id="UP000315783"/>
    </source>
</evidence>
<dbReference type="CDD" id="cd08761">
    <property type="entry name" value="Cyt_b561_CYB561D2_like"/>
    <property type="match status" value="1"/>
</dbReference>